<keyword evidence="2" id="KW-1185">Reference proteome</keyword>
<dbReference type="RefSeq" id="WP_184823372.1">
    <property type="nucleotide sequence ID" value="NZ_JACHMM010000001.1"/>
</dbReference>
<reference evidence="1 2" key="1">
    <citation type="submission" date="2020-08" db="EMBL/GenBank/DDBJ databases">
        <title>Sequencing the genomes of 1000 actinobacteria strains.</title>
        <authorList>
            <person name="Klenk H.-P."/>
        </authorList>
    </citation>
    <scope>NUCLEOTIDE SEQUENCE [LARGE SCALE GENOMIC DNA]</scope>
    <source>
        <strain evidence="1 2">DSM 102122</strain>
    </source>
</reference>
<protein>
    <submittedName>
        <fullName evidence="1">Uncharacterized protein</fullName>
    </submittedName>
</protein>
<dbReference type="Proteomes" id="UP000542813">
    <property type="component" value="Unassembled WGS sequence"/>
</dbReference>
<dbReference type="AlphaFoldDB" id="A0A7W9GRB8"/>
<accession>A0A7W9GRB8</accession>
<proteinExistence type="predicted"/>
<dbReference type="EMBL" id="JACHMM010000001">
    <property type="protein sequence ID" value="MBB5788595.1"/>
    <property type="molecule type" value="Genomic_DNA"/>
</dbReference>
<evidence type="ECO:0000313" key="2">
    <source>
        <dbReference type="Proteomes" id="UP000542813"/>
    </source>
</evidence>
<gene>
    <name evidence="1" type="ORF">HD601_003170</name>
</gene>
<organism evidence="1 2">
    <name type="scientific">Jiangella mangrovi</name>
    <dbReference type="NCBI Taxonomy" id="1524084"/>
    <lineage>
        <taxon>Bacteria</taxon>
        <taxon>Bacillati</taxon>
        <taxon>Actinomycetota</taxon>
        <taxon>Actinomycetes</taxon>
        <taxon>Jiangellales</taxon>
        <taxon>Jiangellaceae</taxon>
        <taxon>Jiangella</taxon>
    </lineage>
</organism>
<name>A0A7W9GRB8_9ACTN</name>
<sequence>MTDDPVGVVTRWEDAGGEWRVVARTAGSATVALCRCDGGEEVDRFTSADPALLAFLTTRPDGTA</sequence>
<comment type="caution">
    <text evidence="1">The sequence shown here is derived from an EMBL/GenBank/DDBJ whole genome shotgun (WGS) entry which is preliminary data.</text>
</comment>
<evidence type="ECO:0000313" key="1">
    <source>
        <dbReference type="EMBL" id="MBB5788595.1"/>
    </source>
</evidence>